<evidence type="ECO:0000256" key="5">
    <source>
        <dbReference type="SAM" id="SignalP"/>
    </source>
</evidence>
<dbReference type="Gene3D" id="3.10.105.10">
    <property type="entry name" value="Dipeptide-binding Protein, Domain 3"/>
    <property type="match status" value="1"/>
</dbReference>
<comment type="similarity">
    <text evidence="2">Belongs to the bacterial solute-binding protein 5 family.</text>
</comment>
<keyword evidence="3" id="KW-0813">Transport</keyword>
<dbReference type="STRING" id="1921510.BSL82_07115"/>
<dbReference type="Proteomes" id="UP000182063">
    <property type="component" value="Chromosome"/>
</dbReference>
<evidence type="ECO:0000256" key="4">
    <source>
        <dbReference type="ARBA" id="ARBA00022729"/>
    </source>
</evidence>
<dbReference type="InterPro" id="IPR039424">
    <property type="entry name" value="SBP_5"/>
</dbReference>
<evidence type="ECO:0000256" key="2">
    <source>
        <dbReference type="ARBA" id="ARBA00005695"/>
    </source>
</evidence>
<evidence type="ECO:0000256" key="1">
    <source>
        <dbReference type="ARBA" id="ARBA00004418"/>
    </source>
</evidence>
<dbReference type="PANTHER" id="PTHR30290:SF10">
    <property type="entry name" value="PERIPLASMIC OLIGOPEPTIDE-BINDING PROTEIN-RELATED"/>
    <property type="match status" value="1"/>
</dbReference>
<keyword evidence="4 5" id="KW-0732">Signal</keyword>
<dbReference type="InterPro" id="IPR030678">
    <property type="entry name" value="Peptide/Ni-bd"/>
</dbReference>
<keyword evidence="8" id="KW-1185">Reference proteome</keyword>
<dbReference type="OrthoDB" id="8144963at2"/>
<protein>
    <submittedName>
        <fullName evidence="7">4-phytase</fullName>
    </submittedName>
</protein>
<dbReference type="Gene3D" id="3.90.76.10">
    <property type="entry name" value="Dipeptide-binding Protein, Domain 1"/>
    <property type="match status" value="1"/>
</dbReference>
<dbReference type="GO" id="GO:0030288">
    <property type="term" value="C:outer membrane-bounded periplasmic space"/>
    <property type="evidence" value="ECO:0007669"/>
    <property type="project" value="UniProtKB-ARBA"/>
</dbReference>
<feature type="domain" description="Solute-binding protein family 5" evidence="6">
    <location>
        <begin position="80"/>
        <end position="440"/>
    </location>
</feature>
<dbReference type="PROSITE" id="PS51257">
    <property type="entry name" value="PROKAR_LIPOPROTEIN"/>
    <property type="match status" value="1"/>
</dbReference>
<gene>
    <name evidence="7" type="ORF">BSL82_07115</name>
</gene>
<name>A0A1L3ZZG2_9SPHN</name>
<evidence type="ECO:0000256" key="3">
    <source>
        <dbReference type="ARBA" id="ARBA00022448"/>
    </source>
</evidence>
<dbReference type="GO" id="GO:0043190">
    <property type="term" value="C:ATP-binding cassette (ABC) transporter complex"/>
    <property type="evidence" value="ECO:0007669"/>
    <property type="project" value="InterPro"/>
</dbReference>
<evidence type="ECO:0000313" key="7">
    <source>
        <dbReference type="EMBL" id="API61005.1"/>
    </source>
</evidence>
<dbReference type="AlphaFoldDB" id="A0A1L3ZZG2"/>
<reference evidence="8" key="1">
    <citation type="submission" date="2016-11" db="EMBL/GenBank/DDBJ databases">
        <title>Complete Genome Sequence of alachlor-degrading Sphingomonas sp. strain JJ-A5.</title>
        <authorList>
            <person name="Lee H."/>
            <person name="Ka J.-O."/>
        </authorList>
    </citation>
    <scope>NUCLEOTIDE SEQUENCE [LARGE SCALE GENOMIC DNA]</scope>
    <source>
        <strain evidence="8">JJ-A5</strain>
    </source>
</reference>
<evidence type="ECO:0000313" key="8">
    <source>
        <dbReference type="Proteomes" id="UP000182063"/>
    </source>
</evidence>
<dbReference type="CDD" id="cd08504">
    <property type="entry name" value="PBP2_OppA"/>
    <property type="match status" value="1"/>
</dbReference>
<dbReference type="EMBL" id="CP018221">
    <property type="protein sequence ID" value="API61005.1"/>
    <property type="molecule type" value="Genomic_DNA"/>
</dbReference>
<sequence>MLSRQVSTAIGLLVLCLCALALAGCSRQQAQPQAPPDDVLIRLSDDEVKSLDPQKVSDLTSLRVAMDQFEGLTRYRGDGTVEPGLAAGWSHDPQGLIWRFVLRRGLRFSDGAPITAETFVAVLERLRRGVTASPTAGLFDVIESMDAPESHVLTLKLRHPFPALTELLAHPAIAALPMHRIAEAGDRWTEDRPLVTSGPYRLQSWALHDRILLERNPNWHDAPAPIPAIEWKPAGDKQSAFRQFRAGQAHIVSDFPSERLDWLNRRMPGAAQISAYRGSYYFVFNTRRPPFDDRRVRLALNLAVEREAITDRLLAVGNPPAWGVVPAGLSRQGGHRPDWSFWPRQKRLSEARRLLGEAGYGADRPLRFEIRFNSDSDHRRVALALLDNWRDLPVEVRLLNTEATLHFASLRNGDFELARSGWIGDLSAPENFLSIYRGDSPLNYPGYRGAAFERLLEQALAISDPRQRDAAMAQAEAALMEDAPVLPVHYYVTKNLVGPRVTGWRNNLANVHPSRTLGLKGS</sequence>
<dbReference type="SUPFAM" id="SSF53850">
    <property type="entry name" value="Periplasmic binding protein-like II"/>
    <property type="match status" value="1"/>
</dbReference>
<organism evidence="7 8">
    <name type="scientific">Tardibacter chloracetimidivorans</name>
    <dbReference type="NCBI Taxonomy" id="1921510"/>
    <lineage>
        <taxon>Bacteria</taxon>
        <taxon>Pseudomonadati</taxon>
        <taxon>Pseudomonadota</taxon>
        <taxon>Alphaproteobacteria</taxon>
        <taxon>Sphingomonadales</taxon>
        <taxon>Sphingomonadaceae</taxon>
        <taxon>Tardibacter</taxon>
    </lineage>
</organism>
<dbReference type="Pfam" id="PF00496">
    <property type="entry name" value="SBP_bac_5"/>
    <property type="match status" value="1"/>
</dbReference>
<dbReference type="GO" id="GO:1904680">
    <property type="term" value="F:peptide transmembrane transporter activity"/>
    <property type="evidence" value="ECO:0007669"/>
    <property type="project" value="TreeGrafter"/>
</dbReference>
<comment type="subcellular location">
    <subcellularLocation>
        <location evidence="1">Periplasm</location>
    </subcellularLocation>
</comment>
<accession>A0A1L3ZZG2</accession>
<feature type="chain" id="PRO_5013244835" evidence="5">
    <location>
        <begin position="24"/>
        <end position="522"/>
    </location>
</feature>
<dbReference type="KEGG" id="sphj:BSL82_07115"/>
<proteinExistence type="inferred from homology"/>
<dbReference type="InterPro" id="IPR000914">
    <property type="entry name" value="SBP_5_dom"/>
</dbReference>
<dbReference type="PANTHER" id="PTHR30290">
    <property type="entry name" value="PERIPLASMIC BINDING COMPONENT OF ABC TRANSPORTER"/>
    <property type="match status" value="1"/>
</dbReference>
<dbReference type="Gene3D" id="3.40.190.10">
    <property type="entry name" value="Periplasmic binding protein-like II"/>
    <property type="match status" value="1"/>
</dbReference>
<feature type="signal peptide" evidence="5">
    <location>
        <begin position="1"/>
        <end position="23"/>
    </location>
</feature>
<evidence type="ECO:0000259" key="6">
    <source>
        <dbReference type="Pfam" id="PF00496"/>
    </source>
</evidence>
<dbReference type="GO" id="GO:0015833">
    <property type="term" value="P:peptide transport"/>
    <property type="evidence" value="ECO:0007669"/>
    <property type="project" value="TreeGrafter"/>
</dbReference>
<dbReference type="PIRSF" id="PIRSF002741">
    <property type="entry name" value="MppA"/>
    <property type="match status" value="1"/>
</dbReference>